<sequence>MPDVFASPPLLTLSPPSGSCMGAGSQSEHRGSRNRSTAVPLCCPEKCSLVWVDASAAWGRAGGEEGEPWCPCMLVSLEVFSVGAV</sequence>
<proteinExistence type="predicted"/>
<dbReference type="AlphaFoldDB" id="A0AAW1FGD6"/>
<keyword evidence="3" id="KW-1185">Reference proteome</keyword>
<evidence type="ECO:0000313" key="2">
    <source>
        <dbReference type="EMBL" id="KAK9533795.1"/>
    </source>
</evidence>
<comment type="caution">
    <text evidence="2">The sequence shown here is derived from an EMBL/GenBank/DDBJ whole genome shotgun (WGS) entry which is preliminary data.</text>
</comment>
<evidence type="ECO:0000256" key="1">
    <source>
        <dbReference type="SAM" id="MobiDB-lite"/>
    </source>
</evidence>
<dbReference type="Proteomes" id="UP001488805">
    <property type="component" value="Unassembled WGS sequence"/>
</dbReference>
<accession>A0AAW1FGD6</accession>
<reference evidence="2 3" key="1">
    <citation type="journal article" date="2024" name="Genome Biol. Evol.">
        <title>Chromosome-level genome assembly of the viviparous eelpout Zoarces viviparus.</title>
        <authorList>
            <person name="Fuhrmann N."/>
            <person name="Brasseur M.V."/>
            <person name="Bakowski C.E."/>
            <person name="Podsiadlowski L."/>
            <person name="Prost S."/>
            <person name="Krehenwinkel H."/>
            <person name="Mayer C."/>
        </authorList>
    </citation>
    <scope>NUCLEOTIDE SEQUENCE [LARGE SCALE GENOMIC DNA]</scope>
    <source>
        <strain evidence="2">NO-MEL_2022_Ind0_liver</strain>
    </source>
</reference>
<feature type="region of interest" description="Disordered" evidence="1">
    <location>
        <begin position="1"/>
        <end position="36"/>
    </location>
</feature>
<protein>
    <submittedName>
        <fullName evidence="2">Uncharacterized protein</fullName>
    </submittedName>
</protein>
<gene>
    <name evidence="2" type="ORF">VZT92_008892</name>
</gene>
<organism evidence="2 3">
    <name type="scientific">Zoarces viviparus</name>
    <name type="common">Viviparous eelpout</name>
    <name type="synonym">Blennius viviparus</name>
    <dbReference type="NCBI Taxonomy" id="48416"/>
    <lineage>
        <taxon>Eukaryota</taxon>
        <taxon>Metazoa</taxon>
        <taxon>Chordata</taxon>
        <taxon>Craniata</taxon>
        <taxon>Vertebrata</taxon>
        <taxon>Euteleostomi</taxon>
        <taxon>Actinopterygii</taxon>
        <taxon>Neopterygii</taxon>
        <taxon>Teleostei</taxon>
        <taxon>Neoteleostei</taxon>
        <taxon>Acanthomorphata</taxon>
        <taxon>Eupercaria</taxon>
        <taxon>Perciformes</taxon>
        <taxon>Cottioidei</taxon>
        <taxon>Zoarcales</taxon>
        <taxon>Zoarcidae</taxon>
        <taxon>Zoarcinae</taxon>
        <taxon>Zoarces</taxon>
    </lineage>
</organism>
<feature type="compositionally biased region" description="Low complexity" evidence="1">
    <location>
        <begin position="7"/>
        <end position="19"/>
    </location>
</feature>
<name>A0AAW1FGD6_ZOAVI</name>
<evidence type="ECO:0000313" key="3">
    <source>
        <dbReference type="Proteomes" id="UP001488805"/>
    </source>
</evidence>
<dbReference type="EMBL" id="JBCEZU010000067">
    <property type="protein sequence ID" value="KAK9533795.1"/>
    <property type="molecule type" value="Genomic_DNA"/>
</dbReference>